<dbReference type="RefSeq" id="WP_254160832.1">
    <property type="nucleotide sequence ID" value="NZ_JAHESF010000003.1"/>
</dbReference>
<dbReference type="Pfam" id="PF04542">
    <property type="entry name" value="Sigma70_r2"/>
    <property type="match status" value="1"/>
</dbReference>
<dbReference type="InterPro" id="IPR007627">
    <property type="entry name" value="RNA_pol_sigma70_r2"/>
</dbReference>
<keyword evidence="8" id="KW-1185">Reference proteome</keyword>
<evidence type="ECO:0000256" key="4">
    <source>
        <dbReference type="ARBA" id="ARBA00023125"/>
    </source>
</evidence>
<protein>
    <submittedName>
        <fullName evidence="7">Sigma-70 family RNA polymerase sigma factor</fullName>
    </submittedName>
</protein>
<name>A0AAP2DGP4_9BACT</name>
<dbReference type="SUPFAM" id="SSF88946">
    <property type="entry name" value="Sigma2 domain of RNA polymerase sigma factors"/>
    <property type="match status" value="1"/>
</dbReference>
<dbReference type="GO" id="GO:0003677">
    <property type="term" value="F:DNA binding"/>
    <property type="evidence" value="ECO:0007669"/>
    <property type="project" value="UniProtKB-KW"/>
</dbReference>
<gene>
    <name evidence="7" type="ORF">KK083_03745</name>
</gene>
<dbReference type="InterPro" id="IPR014284">
    <property type="entry name" value="RNA_pol_sigma-70_dom"/>
</dbReference>
<organism evidence="7 8">
    <name type="scientific">Chryseosolibacter histidini</name>
    <dbReference type="NCBI Taxonomy" id="2782349"/>
    <lineage>
        <taxon>Bacteria</taxon>
        <taxon>Pseudomonadati</taxon>
        <taxon>Bacteroidota</taxon>
        <taxon>Cytophagia</taxon>
        <taxon>Cytophagales</taxon>
        <taxon>Chryseotaleaceae</taxon>
        <taxon>Chryseosolibacter</taxon>
    </lineage>
</organism>
<dbReference type="InterPro" id="IPR013324">
    <property type="entry name" value="RNA_pol_sigma_r3/r4-like"/>
</dbReference>
<dbReference type="PANTHER" id="PTHR43133:SF8">
    <property type="entry name" value="RNA POLYMERASE SIGMA FACTOR HI_1459-RELATED"/>
    <property type="match status" value="1"/>
</dbReference>
<evidence type="ECO:0000256" key="3">
    <source>
        <dbReference type="ARBA" id="ARBA00023082"/>
    </source>
</evidence>
<evidence type="ECO:0000256" key="2">
    <source>
        <dbReference type="ARBA" id="ARBA00023015"/>
    </source>
</evidence>
<sequence>MTHYFDELIVSALRNEDNSVVLRELYKTHYPMVVNLVCSNSGTEQEAKDVYQECLIAFYERVRQPGFTLTCKIKTYLYAVCRRLWLKRLSEKKRFPDIAPGEVFPQIEEEMAEIEEAEKKFMFIGKSLDNLGEPCRSIIEDFYVRDLSMDDIRDKHGYTSAENAKNQKYKCLQRLKKIFFSHYNTTP</sequence>
<dbReference type="AlphaFoldDB" id="A0AAP2DGP4"/>
<feature type="domain" description="RNA polymerase sigma-70 region 2" evidence="6">
    <location>
        <begin position="25"/>
        <end position="94"/>
    </location>
</feature>
<keyword evidence="3" id="KW-0731">Sigma factor</keyword>
<dbReference type="InterPro" id="IPR039425">
    <property type="entry name" value="RNA_pol_sigma-70-like"/>
</dbReference>
<dbReference type="GO" id="GO:0006352">
    <property type="term" value="P:DNA-templated transcription initiation"/>
    <property type="evidence" value="ECO:0007669"/>
    <property type="project" value="InterPro"/>
</dbReference>
<comment type="caution">
    <text evidence="7">The sequence shown here is derived from an EMBL/GenBank/DDBJ whole genome shotgun (WGS) entry which is preliminary data.</text>
</comment>
<evidence type="ECO:0000313" key="8">
    <source>
        <dbReference type="Proteomes" id="UP001319200"/>
    </source>
</evidence>
<dbReference type="Gene3D" id="1.10.1740.10">
    <property type="match status" value="1"/>
</dbReference>
<dbReference type="PANTHER" id="PTHR43133">
    <property type="entry name" value="RNA POLYMERASE ECF-TYPE SIGMA FACTO"/>
    <property type="match status" value="1"/>
</dbReference>
<proteinExistence type="inferred from homology"/>
<dbReference type="Proteomes" id="UP001319200">
    <property type="component" value="Unassembled WGS sequence"/>
</dbReference>
<keyword evidence="2" id="KW-0805">Transcription regulation</keyword>
<evidence type="ECO:0000313" key="7">
    <source>
        <dbReference type="EMBL" id="MBT1695975.1"/>
    </source>
</evidence>
<dbReference type="SUPFAM" id="SSF88659">
    <property type="entry name" value="Sigma3 and sigma4 domains of RNA polymerase sigma factors"/>
    <property type="match status" value="1"/>
</dbReference>
<dbReference type="NCBIfam" id="TIGR02937">
    <property type="entry name" value="sigma70-ECF"/>
    <property type="match status" value="1"/>
</dbReference>
<dbReference type="GO" id="GO:0016987">
    <property type="term" value="F:sigma factor activity"/>
    <property type="evidence" value="ECO:0007669"/>
    <property type="project" value="UniProtKB-KW"/>
</dbReference>
<keyword evidence="5" id="KW-0804">Transcription</keyword>
<dbReference type="EMBL" id="JAHESF010000003">
    <property type="protein sequence ID" value="MBT1695975.1"/>
    <property type="molecule type" value="Genomic_DNA"/>
</dbReference>
<keyword evidence="4" id="KW-0238">DNA-binding</keyword>
<comment type="similarity">
    <text evidence="1">Belongs to the sigma-70 factor family. ECF subfamily.</text>
</comment>
<evidence type="ECO:0000256" key="1">
    <source>
        <dbReference type="ARBA" id="ARBA00010641"/>
    </source>
</evidence>
<reference evidence="7 8" key="1">
    <citation type="submission" date="2021-05" db="EMBL/GenBank/DDBJ databases">
        <title>A Polyphasic approach of four new species of the genus Ohtaekwangia: Ohtaekwangia histidinii sp. nov., Ohtaekwangia cretensis sp. nov., Ohtaekwangia indiensis sp. nov., Ohtaekwangia reichenbachii sp. nov. from diverse environment.</title>
        <authorList>
            <person name="Octaviana S."/>
        </authorList>
    </citation>
    <scope>NUCLEOTIDE SEQUENCE [LARGE SCALE GENOMIC DNA]</scope>
    <source>
        <strain evidence="7 8">PWU4</strain>
    </source>
</reference>
<accession>A0AAP2DGP4</accession>
<evidence type="ECO:0000259" key="6">
    <source>
        <dbReference type="Pfam" id="PF04542"/>
    </source>
</evidence>
<evidence type="ECO:0000256" key="5">
    <source>
        <dbReference type="ARBA" id="ARBA00023163"/>
    </source>
</evidence>
<dbReference type="InterPro" id="IPR013325">
    <property type="entry name" value="RNA_pol_sigma_r2"/>
</dbReference>